<keyword evidence="5" id="KW-0378">Hydrolase</keyword>
<dbReference type="Pfam" id="PF01420">
    <property type="entry name" value="Methylase_S"/>
    <property type="match status" value="1"/>
</dbReference>
<feature type="domain" description="Type I restriction modification DNA specificity" evidence="4">
    <location>
        <begin position="58"/>
        <end position="221"/>
    </location>
</feature>
<dbReference type="RefSeq" id="WP_104752303.1">
    <property type="nucleotide sequence ID" value="NZ_FZMF01000019.1"/>
</dbReference>
<accession>A0ABV7ZID0</accession>
<protein>
    <submittedName>
        <fullName evidence="5">Restriction endonuclease subunit S</fullName>
        <ecNumber evidence="5">3.1.21.-</ecNumber>
    </submittedName>
</protein>
<keyword evidence="6" id="KW-1185">Reference proteome</keyword>
<dbReference type="EC" id="3.1.21.-" evidence="5"/>
<organism evidence="5 6">
    <name type="scientific">Helicobacter baculiformis</name>
    <dbReference type="NCBI Taxonomy" id="427351"/>
    <lineage>
        <taxon>Bacteria</taxon>
        <taxon>Pseudomonadati</taxon>
        <taxon>Campylobacterota</taxon>
        <taxon>Epsilonproteobacteria</taxon>
        <taxon>Campylobacterales</taxon>
        <taxon>Helicobacteraceae</taxon>
        <taxon>Helicobacter</taxon>
    </lineage>
</organism>
<keyword evidence="5" id="KW-0255">Endonuclease</keyword>
<dbReference type="InterPro" id="IPR052021">
    <property type="entry name" value="Type-I_RS_S_subunit"/>
</dbReference>
<dbReference type="Proteomes" id="UP001595783">
    <property type="component" value="Unassembled WGS sequence"/>
</dbReference>
<dbReference type="InterPro" id="IPR044946">
    <property type="entry name" value="Restrct_endonuc_typeI_TRD_sf"/>
</dbReference>
<dbReference type="Gene3D" id="3.90.220.20">
    <property type="entry name" value="DNA methylase specificity domains"/>
    <property type="match status" value="1"/>
</dbReference>
<evidence type="ECO:0000313" key="6">
    <source>
        <dbReference type="Proteomes" id="UP001595783"/>
    </source>
</evidence>
<evidence type="ECO:0000256" key="2">
    <source>
        <dbReference type="ARBA" id="ARBA00022747"/>
    </source>
</evidence>
<proteinExistence type="inferred from homology"/>
<evidence type="ECO:0000313" key="5">
    <source>
        <dbReference type="EMBL" id="MFC3848303.1"/>
    </source>
</evidence>
<gene>
    <name evidence="5" type="ORF">ACFOPX_07225</name>
</gene>
<keyword evidence="3" id="KW-0238">DNA-binding</keyword>
<reference evidence="6" key="1">
    <citation type="journal article" date="2019" name="Int. J. Syst. Evol. Microbiol.">
        <title>The Global Catalogue of Microorganisms (GCM) 10K type strain sequencing project: providing services to taxonomists for standard genome sequencing and annotation.</title>
        <authorList>
            <consortium name="The Broad Institute Genomics Platform"/>
            <consortium name="The Broad Institute Genome Sequencing Center for Infectious Disease"/>
            <person name="Wu L."/>
            <person name="Ma J."/>
        </authorList>
    </citation>
    <scope>NUCLEOTIDE SEQUENCE [LARGE SCALE GENOMIC DNA]</scope>
    <source>
        <strain evidence="6">CCUG 53816</strain>
    </source>
</reference>
<dbReference type="SUPFAM" id="SSF116734">
    <property type="entry name" value="DNA methylase specificity domain"/>
    <property type="match status" value="1"/>
</dbReference>
<keyword evidence="5" id="KW-0540">Nuclease</keyword>
<dbReference type="PANTHER" id="PTHR30408:SF12">
    <property type="entry name" value="TYPE I RESTRICTION ENZYME MJAVIII SPECIFICITY SUBUNIT"/>
    <property type="match status" value="1"/>
</dbReference>
<keyword evidence="2" id="KW-0680">Restriction system</keyword>
<name>A0ABV7ZID0_9HELI</name>
<evidence type="ECO:0000256" key="1">
    <source>
        <dbReference type="ARBA" id="ARBA00010923"/>
    </source>
</evidence>
<dbReference type="GO" id="GO:0016787">
    <property type="term" value="F:hydrolase activity"/>
    <property type="evidence" value="ECO:0007669"/>
    <property type="project" value="UniProtKB-KW"/>
</dbReference>
<sequence>MARLAQWLLLETLLLNQRNHSIKTLKQSLGSSGRLDAEFYQEKYEHNEAFLKARPHARLKELAQIKKSIEPGSGAYKDIGVPFMRVSNLSPFGISPSEVFLSPSAELEPLYPKEGEVLLSKDGSVGIAYCVPHNLEVVLSRGVLRLAIKDKTKINPQYLALCLNHQTTRLQAQRNSIGSIIAHWSTQKIGDAIIPLLPLSVQENIAQKLKISFDRRAQAHNQLELAKLEVEHALIKKHT</sequence>
<evidence type="ECO:0000256" key="3">
    <source>
        <dbReference type="ARBA" id="ARBA00023125"/>
    </source>
</evidence>
<comment type="caution">
    <text evidence="5">The sequence shown here is derived from an EMBL/GenBank/DDBJ whole genome shotgun (WGS) entry which is preliminary data.</text>
</comment>
<dbReference type="InterPro" id="IPR000055">
    <property type="entry name" value="Restrct_endonuc_typeI_TRD"/>
</dbReference>
<comment type="similarity">
    <text evidence="1">Belongs to the type-I restriction system S methylase family.</text>
</comment>
<dbReference type="PANTHER" id="PTHR30408">
    <property type="entry name" value="TYPE-1 RESTRICTION ENZYME ECOKI SPECIFICITY PROTEIN"/>
    <property type="match status" value="1"/>
</dbReference>
<dbReference type="GO" id="GO:0004519">
    <property type="term" value="F:endonuclease activity"/>
    <property type="evidence" value="ECO:0007669"/>
    <property type="project" value="UniProtKB-KW"/>
</dbReference>
<evidence type="ECO:0000259" key="4">
    <source>
        <dbReference type="Pfam" id="PF01420"/>
    </source>
</evidence>
<dbReference type="EMBL" id="JBHRZO010000049">
    <property type="protein sequence ID" value="MFC3848303.1"/>
    <property type="molecule type" value="Genomic_DNA"/>
</dbReference>